<dbReference type="GO" id="GO:0008234">
    <property type="term" value="F:cysteine-type peptidase activity"/>
    <property type="evidence" value="ECO:0007669"/>
    <property type="project" value="InterPro"/>
</dbReference>
<evidence type="ECO:0000313" key="5">
    <source>
        <dbReference type="Proteomes" id="UP001642409"/>
    </source>
</evidence>
<evidence type="ECO:0000259" key="2">
    <source>
        <dbReference type="SMART" id="SM00645"/>
    </source>
</evidence>
<dbReference type="EMBL" id="CATOUU010000820">
    <property type="protein sequence ID" value="CAI9950971.1"/>
    <property type="molecule type" value="Genomic_DNA"/>
</dbReference>
<name>A0AA86Q2T3_9EUKA</name>
<accession>A0AA86Q2T3</accession>
<dbReference type="InterPro" id="IPR038765">
    <property type="entry name" value="Papain-like_cys_pep_sf"/>
</dbReference>
<evidence type="ECO:0000313" key="3">
    <source>
        <dbReference type="EMBL" id="CAI9950971.1"/>
    </source>
</evidence>
<gene>
    <name evidence="3" type="ORF">HINF_LOCUS38616</name>
    <name evidence="4" type="ORF">HINF_LOCUS65662</name>
</gene>
<proteinExistence type="inferred from homology"/>
<dbReference type="SMART" id="SM00645">
    <property type="entry name" value="Pept_C1"/>
    <property type="match status" value="1"/>
</dbReference>
<dbReference type="Pfam" id="PF00112">
    <property type="entry name" value="Peptidase_C1"/>
    <property type="match status" value="1"/>
</dbReference>
<dbReference type="InterPro" id="IPR013128">
    <property type="entry name" value="Peptidase_C1A"/>
</dbReference>
<dbReference type="AlphaFoldDB" id="A0AA86Q2T3"/>
<dbReference type="Gene3D" id="3.90.70.10">
    <property type="entry name" value="Cysteine proteinases"/>
    <property type="match status" value="1"/>
</dbReference>
<keyword evidence="5" id="KW-1185">Reference proteome</keyword>
<sequence>MQFILSLQSKALEQQYELLLNIPGLTWKPSLNFVKSHPFLQRSQNPSQRKYVRNMFIDSLESFNSPLTAPESFDWTAMEPSCMKIITDTGNCPSYNSAAEVQALSDLRCIQARDPEYVQYSVQQLVDCEYGCYAGLTGDAWKFMLNSGVPTESCVPFESKLTGKPKTCSTQCKNGSPLIVVKPTKLKKVEGVESQMMKAVVQGPLSVEFDHYEDLAFYSSGIYTHTYGEWIDRMGAEIVGYGEENGIKFWKVKIPLGEQFGENGFMKIAKGTGECKIESNGILGVV</sequence>
<comment type="similarity">
    <text evidence="1">Belongs to the peptidase C1 family.</text>
</comment>
<feature type="domain" description="Peptidase C1A papain C-terminal" evidence="2">
    <location>
        <begin position="69"/>
        <end position="285"/>
    </location>
</feature>
<comment type="caution">
    <text evidence="3">The sequence shown here is derived from an EMBL/GenBank/DDBJ whole genome shotgun (WGS) entry which is preliminary data.</text>
</comment>
<dbReference type="EMBL" id="CAXDID020000434">
    <property type="protein sequence ID" value="CAL6091182.1"/>
    <property type="molecule type" value="Genomic_DNA"/>
</dbReference>
<dbReference type="SUPFAM" id="SSF54001">
    <property type="entry name" value="Cysteine proteinases"/>
    <property type="match status" value="1"/>
</dbReference>
<protein>
    <submittedName>
        <fullName evidence="3">Cathepsin B</fullName>
    </submittedName>
    <submittedName>
        <fullName evidence="4">Cathepsin_B</fullName>
    </submittedName>
</protein>
<reference evidence="4 5" key="2">
    <citation type="submission" date="2024-07" db="EMBL/GenBank/DDBJ databases">
        <authorList>
            <person name="Akdeniz Z."/>
        </authorList>
    </citation>
    <scope>NUCLEOTIDE SEQUENCE [LARGE SCALE GENOMIC DNA]</scope>
</reference>
<dbReference type="GO" id="GO:0006508">
    <property type="term" value="P:proteolysis"/>
    <property type="evidence" value="ECO:0007669"/>
    <property type="project" value="InterPro"/>
</dbReference>
<evidence type="ECO:0000256" key="1">
    <source>
        <dbReference type="ARBA" id="ARBA00008455"/>
    </source>
</evidence>
<organism evidence="3">
    <name type="scientific">Hexamita inflata</name>
    <dbReference type="NCBI Taxonomy" id="28002"/>
    <lineage>
        <taxon>Eukaryota</taxon>
        <taxon>Metamonada</taxon>
        <taxon>Diplomonadida</taxon>
        <taxon>Hexamitidae</taxon>
        <taxon>Hexamitinae</taxon>
        <taxon>Hexamita</taxon>
    </lineage>
</organism>
<evidence type="ECO:0000313" key="4">
    <source>
        <dbReference type="EMBL" id="CAL6091182.1"/>
    </source>
</evidence>
<dbReference type="PANTHER" id="PTHR12411">
    <property type="entry name" value="CYSTEINE PROTEASE FAMILY C1-RELATED"/>
    <property type="match status" value="1"/>
</dbReference>
<dbReference type="InterPro" id="IPR000668">
    <property type="entry name" value="Peptidase_C1A_C"/>
</dbReference>
<dbReference type="Proteomes" id="UP001642409">
    <property type="component" value="Unassembled WGS sequence"/>
</dbReference>
<reference evidence="3" key="1">
    <citation type="submission" date="2023-06" db="EMBL/GenBank/DDBJ databases">
        <authorList>
            <person name="Kurt Z."/>
        </authorList>
    </citation>
    <scope>NUCLEOTIDE SEQUENCE</scope>
</reference>